<keyword evidence="5" id="KW-1185">Reference proteome</keyword>
<dbReference type="Gene3D" id="2.60.40.10">
    <property type="entry name" value="Immunoglobulins"/>
    <property type="match status" value="2"/>
</dbReference>
<dbReference type="InterPro" id="IPR013098">
    <property type="entry name" value="Ig_I-set"/>
</dbReference>
<dbReference type="Pfam" id="PF07679">
    <property type="entry name" value="I-set"/>
    <property type="match status" value="1"/>
</dbReference>
<dbReference type="InterPro" id="IPR013783">
    <property type="entry name" value="Ig-like_fold"/>
</dbReference>
<feature type="domain" description="Ig-like" evidence="3">
    <location>
        <begin position="75"/>
        <end position="123"/>
    </location>
</feature>
<evidence type="ECO:0000259" key="3">
    <source>
        <dbReference type="PROSITE" id="PS50835"/>
    </source>
</evidence>
<dbReference type="SUPFAM" id="SSF48726">
    <property type="entry name" value="Immunoglobulin"/>
    <property type="match status" value="2"/>
</dbReference>
<dbReference type="PANTHER" id="PTHR45080">
    <property type="entry name" value="CONTACTIN 5"/>
    <property type="match status" value="1"/>
</dbReference>
<dbReference type="PANTHER" id="PTHR45080:SF8">
    <property type="entry name" value="IG-LIKE DOMAIN-CONTAINING PROTEIN"/>
    <property type="match status" value="1"/>
</dbReference>
<feature type="domain" description="Ig-like" evidence="3">
    <location>
        <begin position="1"/>
        <end position="73"/>
    </location>
</feature>
<dbReference type="InterPro" id="IPR003598">
    <property type="entry name" value="Ig_sub2"/>
</dbReference>
<organism evidence="4 5">
    <name type="scientific">Cichlidogyrus casuarinus</name>
    <dbReference type="NCBI Taxonomy" id="1844966"/>
    <lineage>
        <taxon>Eukaryota</taxon>
        <taxon>Metazoa</taxon>
        <taxon>Spiralia</taxon>
        <taxon>Lophotrochozoa</taxon>
        <taxon>Platyhelminthes</taxon>
        <taxon>Monogenea</taxon>
        <taxon>Monopisthocotylea</taxon>
        <taxon>Dactylogyridea</taxon>
        <taxon>Ancyrocephalidae</taxon>
        <taxon>Cichlidogyrus</taxon>
    </lineage>
</organism>
<protein>
    <recommendedName>
        <fullName evidence="3">Ig-like domain-containing protein</fullName>
    </recommendedName>
</protein>
<gene>
    <name evidence="4" type="ORF">Ciccas_002673</name>
</gene>
<dbReference type="EMBL" id="JBJKFK010000217">
    <property type="protein sequence ID" value="KAL3318661.1"/>
    <property type="molecule type" value="Genomic_DNA"/>
</dbReference>
<dbReference type="InterPro" id="IPR050958">
    <property type="entry name" value="Cell_Adh-Cytoskel_Orgn"/>
</dbReference>
<dbReference type="Proteomes" id="UP001626550">
    <property type="component" value="Unassembled WGS sequence"/>
</dbReference>
<keyword evidence="1" id="KW-0732">Signal</keyword>
<dbReference type="PROSITE" id="PS50835">
    <property type="entry name" value="IG_LIKE"/>
    <property type="match status" value="2"/>
</dbReference>
<accession>A0ABD2QGJ5</accession>
<evidence type="ECO:0000256" key="2">
    <source>
        <dbReference type="ARBA" id="ARBA00023157"/>
    </source>
</evidence>
<evidence type="ECO:0000313" key="4">
    <source>
        <dbReference type="EMBL" id="KAL3318661.1"/>
    </source>
</evidence>
<dbReference type="AlphaFoldDB" id="A0ABD2QGJ5"/>
<name>A0ABD2QGJ5_9PLAT</name>
<dbReference type="SMART" id="SM00408">
    <property type="entry name" value="IGc2"/>
    <property type="match status" value="1"/>
</dbReference>
<reference evidence="4 5" key="1">
    <citation type="submission" date="2024-11" db="EMBL/GenBank/DDBJ databases">
        <title>Adaptive evolution of stress response genes in parasites aligns with host niche diversity.</title>
        <authorList>
            <person name="Hahn C."/>
            <person name="Resl P."/>
        </authorList>
    </citation>
    <scope>NUCLEOTIDE SEQUENCE [LARGE SCALE GENOMIC DNA]</scope>
    <source>
        <strain evidence="4">EGGRZ-B1_66</strain>
        <tissue evidence="4">Body</tissue>
    </source>
</reference>
<proteinExistence type="predicted"/>
<sequence length="123" mass="13445">MVCRADASPHPEFQWTFKGIPLFEDGRVSISQDKYESRLTVKDGSKADAGEYSCLAANEAGSANGTIHAIFISKPKIISLELEKITPIEGDSQKILCAVEGEPKPNIKWELNGMTVCNHFCCA</sequence>
<comment type="caution">
    <text evidence="4">The sequence shown here is derived from an EMBL/GenBank/DDBJ whole genome shotgun (WGS) entry which is preliminary data.</text>
</comment>
<evidence type="ECO:0000256" key="1">
    <source>
        <dbReference type="ARBA" id="ARBA00022729"/>
    </source>
</evidence>
<dbReference type="InterPro" id="IPR007110">
    <property type="entry name" value="Ig-like_dom"/>
</dbReference>
<keyword evidence="2" id="KW-1015">Disulfide bond</keyword>
<dbReference type="InterPro" id="IPR036179">
    <property type="entry name" value="Ig-like_dom_sf"/>
</dbReference>
<evidence type="ECO:0000313" key="5">
    <source>
        <dbReference type="Proteomes" id="UP001626550"/>
    </source>
</evidence>